<dbReference type="InterPro" id="IPR036047">
    <property type="entry name" value="F-box-like_dom_sf"/>
</dbReference>
<dbReference type="RefSeq" id="XP_021885860.1">
    <property type="nucleotide sequence ID" value="XM_022028380.1"/>
</dbReference>
<keyword evidence="3" id="KW-1185">Reference proteome</keyword>
<gene>
    <name evidence="2" type="ORF">BCR41DRAFT_391642</name>
</gene>
<dbReference type="EMBL" id="MCFF01000002">
    <property type="protein sequence ID" value="ORZ28175.1"/>
    <property type="molecule type" value="Genomic_DNA"/>
</dbReference>
<dbReference type="Proteomes" id="UP000193648">
    <property type="component" value="Unassembled WGS sequence"/>
</dbReference>
<accession>A0A1Y2H0X0</accession>
<sequence>MSTAIAPQPAHAREIEIQYEEVAVSSNLTRKDTLNKEVESPETVPPLSPSSSPFPSPSNSSSSPSYSITALPPSHLLSSTLSPSSSVISPLTDTAQDLSGDDIERLVIQKQHQMAYIQKQQHLQQEQQRQLFFHNHRGNCLKPLVQRQWSRRSQQYEGLEARDALDNHSGAIPKQDCGQSISKKYGHGRNHELDYKHEQNTRAIGDTSTSNYSSRGPSSFDLVDDVWRMVFYVLAGDCKDLGRLMVVNKRFYSLIANDAVLWKLTYKLTVSGSIFANQKLLLSPTWFREEYYSYWRQQEVEDTDQYRSENKILDSGTRGSLPMTPGLQLPSPLVLPHHRKIIQTITTTASAFINSGAASTASYPDALDAQTCSIPGSSSVSSSSYRCQEMVASSVQTPASITALPSAPPFQPNLLPSVSQAISPSSIPLSAIQHHIPSTTLMHHSPAVYWKHQVVDWLEQEKLRCLRLGLFWGFKTATLRAHRGKDVLRY</sequence>
<feature type="compositionally biased region" description="Pro residues" evidence="1">
    <location>
        <begin position="43"/>
        <end position="56"/>
    </location>
</feature>
<dbReference type="OrthoDB" id="2400126at2759"/>
<evidence type="ECO:0000256" key="1">
    <source>
        <dbReference type="SAM" id="MobiDB-lite"/>
    </source>
</evidence>
<evidence type="ECO:0000313" key="2">
    <source>
        <dbReference type="EMBL" id="ORZ28175.1"/>
    </source>
</evidence>
<evidence type="ECO:0008006" key="4">
    <source>
        <dbReference type="Google" id="ProtNLM"/>
    </source>
</evidence>
<dbReference type="AlphaFoldDB" id="A0A1Y2H0X0"/>
<feature type="compositionally biased region" description="Low complexity" evidence="1">
    <location>
        <begin position="57"/>
        <end position="69"/>
    </location>
</feature>
<organism evidence="2 3">
    <name type="scientific">Lobosporangium transversale</name>
    <dbReference type="NCBI Taxonomy" id="64571"/>
    <lineage>
        <taxon>Eukaryota</taxon>
        <taxon>Fungi</taxon>
        <taxon>Fungi incertae sedis</taxon>
        <taxon>Mucoromycota</taxon>
        <taxon>Mortierellomycotina</taxon>
        <taxon>Mortierellomycetes</taxon>
        <taxon>Mortierellales</taxon>
        <taxon>Mortierellaceae</taxon>
        <taxon>Lobosporangium</taxon>
    </lineage>
</organism>
<protein>
    <recommendedName>
        <fullName evidence="4">F-box domain-containing protein</fullName>
    </recommendedName>
</protein>
<evidence type="ECO:0000313" key="3">
    <source>
        <dbReference type="Proteomes" id="UP000193648"/>
    </source>
</evidence>
<dbReference type="GeneID" id="33570223"/>
<name>A0A1Y2H0X0_9FUNG</name>
<dbReference type="SUPFAM" id="SSF81383">
    <property type="entry name" value="F-box domain"/>
    <property type="match status" value="1"/>
</dbReference>
<feature type="compositionally biased region" description="Basic and acidic residues" evidence="1">
    <location>
        <begin position="29"/>
        <end position="39"/>
    </location>
</feature>
<dbReference type="InParanoid" id="A0A1Y2H0X0"/>
<comment type="caution">
    <text evidence="2">The sequence shown here is derived from an EMBL/GenBank/DDBJ whole genome shotgun (WGS) entry which is preliminary data.</text>
</comment>
<proteinExistence type="predicted"/>
<feature type="region of interest" description="Disordered" evidence="1">
    <location>
        <begin position="23"/>
        <end position="69"/>
    </location>
</feature>
<reference evidence="2 3" key="1">
    <citation type="submission" date="2016-07" db="EMBL/GenBank/DDBJ databases">
        <title>Pervasive Adenine N6-methylation of Active Genes in Fungi.</title>
        <authorList>
            <consortium name="DOE Joint Genome Institute"/>
            <person name="Mondo S.J."/>
            <person name="Dannebaum R.O."/>
            <person name="Kuo R.C."/>
            <person name="Labutti K."/>
            <person name="Haridas S."/>
            <person name="Kuo A."/>
            <person name="Salamov A."/>
            <person name="Ahrendt S.R."/>
            <person name="Lipzen A."/>
            <person name="Sullivan W."/>
            <person name="Andreopoulos W.B."/>
            <person name="Clum A."/>
            <person name="Lindquist E."/>
            <person name="Daum C."/>
            <person name="Ramamoorthy G.K."/>
            <person name="Gryganskyi A."/>
            <person name="Culley D."/>
            <person name="Magnuson J.K."/>
            <person name="James T.Y."/>
            <person name="O'Malley M.A."/>
            <person name="Stajich J.E."/>
            <person name="Spatafora J.W."/>
            <person name="Visel A."/>
            <person name="Grigoriev I.V."/>
        </authorList>
    </citation>
    <scope>NUCLEOTIDE SEQUENCE [LARGE SCALE GENOMIC DNA]</scope>
    <source>
        <strain evidence="2 3">NRRL 3116</strain>
    </source>
</reference>